<dbReference type="EMBL" id="JBEWLY010000019">
    <property type="protein sequence ID" value="MET1756323.1"/>
    <property type="molecule type" value="Genomic_DNA"/>
</dbReference>
<protein>
    <submittedName>
        <fullName evidence="1">Uncharacterized protein</fullName>
    </submittedName>
</protein>
<organism evidence="1 2">
    <name type="scientific">Novosphingobium kalidii</name>
    <dbReference type="NCBI Taxonomy" id="3230299"/>
    <lineage>
        <taxon>Bacteria</taxon>
        <taxon>Pseudomonadati</taxon>
        <taxon>Pseudomonadota</taxon>
        <taxon>Alphaproteobacteria</taxon>
        <taxon>Sphingomonadales</taxon>
        <taxon>Sphingomonadaceae</taxon>
        <taxon>Novosphingobium</taxon>
    </lineage>
</organism>
<reference evidence="1 2" key="1">
    <citation type="submission" date="2024-07" db="EMBL/GenBank/DDBJ databases">
        <title>Novosphingobium kalidii RD2P27.</title>
        <authorList>
            <person name="Sun J.-Q."/>
        </authorList>
    </citation>
    <scope>NUCLEOTIDE SEQUENCE [LARGE SCALE GENOMIC DNA]</scope>
    <source>
        <strain evidence="1 2">RD2P27</strain>
    </source>
</reference>
<accession>A0ABV2D364</accession>
<dbReference type="Proteomes" id="UP001548713">
    <property type="component" value="Unassembled WGS sequence"/>
</dbReference>
<gene>
    <name evidence="1" type="ORF">ABVV53_12775</name>
</gene>
<comment type="caution">
    <text evidence="1">The sequence shown here is derived from an EMBL/GenBank/DDBJ whole genome shotgun (WGS) entry which is preliminary data.</text>
</comment>
<name>A0ABV2D364_9SPHN</name>
<sequence>MSSLAETLAGPALLVLLAMLFAYCVWKARLVRDDVATIGSLLEHIPHSARNPSEPPSRLRKADRIDPAAQVTVREFRI</sequence>
<proteinExistence type="predicted"/>
<keyword evidence="2" id="KW-1185">Reference proteome</keyword>
<dbReference type="RefSeq" id="WP_353984811.1">
    <property type="nucleotide sequence ID" value="NZ_JBEWLY010000019.1"/>
</dbReference>
<evidence type="ECO:0000313" key="1">
    <source>
        <dbReference type="EMBL" id="MET1756323.1"/>
    </source>
</evidence>
<evidence type="ECO:0000313" key="2">
    <source>
        <dbReference type="Proteomes" id="UP001548713"/>
    </source>
</evidence>